<evidence type="ECO:0000313" key="7">
    <source>
        <dbReference type="Proteomes" id="UP000215043"/>
    </source>
</evidence>
<evidence type="ECO:0000313" key="4">
    <source>
        <dbReference type="EMBL" id="ASU80703.1"/>
    </source>
</evidence>
<feature type="region of interest" description="Disordered" evidence="1">
    <location>
        <begin position="275"/>
        <end position="294"/>
    </location>
</feature>
<dbReference type="HOGENOM" id="CLU_067320_0_0_11"/>
<protein>
    <submittedName>
        <fullName evidence="4">DUF4328 domain-containing protein</fullName>
    </submittedName>
</protein>
<organism evidence="4 7">
    <name type="scientific">Actinopolyspora erythraea</name>
    <dbReference type="NCBI Taxonomy" id="414996"/>
    <lineage>
        <taxon>Bacteria</taxon>
        <taxon>Bacillati</taxon>
        <taxon>Actinomycetota</taxon>
        <taxon>Actinomycetes</taxon>
        <taxon>Actinopolysporales</taxon>
        <taxon>Actinopolysporaceae</taxon>
        <taxon>Actinopolyspora</taxon>
    </lineage>
</organism>
<keyword evidence="6" id="KW-1185">Reference proteome</keyword>
<feature type="domain" description="DUF4328" evidence="3">
    <location>
        <begin position="97"/>
        <end position="259"/>
    </location>
</feature>
<dbReference type="Proteomes" id="UP000215043">
    <property type="component" value="Chromosome"/>
</dbReference>
<name>A0A099DBE0_9ACTN</name>
<dbReference type="EMBL" id="JPMV01000002">
    <property type="protein sequence ID" value="KGI83047.1"/>
    <property type="molecule type" value="Genomic_DNA"/>
</dbReference>
<reference evidence="5 6" key="1">
    <citation type="journal article" date="2014" name="PLoS ONE">
        <title>Identification and Characterization of a New Erythromycin Biosynthetic Gene Cluster in Actinopolyspora erythraea YIM90600, a Novel Erythronolide-Producing Halophilic Actinomycete Isolated from Salt Field.</title>
        <authorList>
            <person name="Chen D."/>
            <person name="Feng J."/>
            <person name="Huang L."/>
            <person name="Zhang Q."/>
            <person name="Wu J."/>
            <person name="Zhu X."/>
            <person name="Duan Y."/>
            <person name="Xu Z."/>
        </authorList>
    </citation>
    <scope>NUCLEOTIDE SEQUENCE [LARGE SCALE GENOMIC DNA]</scope>
    <source>
        <strain evidence="5 6">YIM90600</strain>
    </source>
</reference>
<dbReference type="AlphaFoldDB" id="A0A099DBE0"/>
<dbReference type="Pfam" id="PF14219">
    <property type="entry name" value="DUF4328"/>
    <property type="match status" value="1"/>
</dbReference>
<proteinExistence type="predicted"/>
<evidence type="ECO:0000256" key="1">
    <source>
        <dbReference type="SAM" id="MobiDB-lite"/>
    </source>
</evidence>
<keyword evidence="2" id="KW-1133">Transmembrane helix</keyword>
<dbReference type="KEGG" id="aey:CDG81_00505"/>
<keyword evidence="2" id="KW-0472">Membrane</keyword>
<keyword evidence="2" id="KW-0812">Transmembrane</keyword>
<dbReference type="OrthoDB" id="3689403at2"/>
<accession>A0A099DBE0</accession>
<dbReference type="EMBL" id="CP022752">
    <property type="protein sequence ID" value="ASU80703.1"/>
    <property type="molecule type" value="Genomic_DNA"/>
</dbReference>
<reference evidence="4 7" key="2">
    <citation type="submission" date="2017-08" db="EMBL/GenBank/DDBJ databases">
        <title>The complete genome sequence of moderately halophilic actinomycete Actinopolyspora erythraea YIM 90600, the producer of novel erythromycin, novel actinopolysporins A-C and tubercidin.</title>
        <authorList>
            <person name="Yin M."/>
            <person name="Tang S."/>
        </authorList>
    </citation>
    <scope>NUCLEOTIDE SEQUENCE [LARGE SCALE GENOMIC DNA]</scope>
    <source>
        <strain evidence="4 7">YIM 90600</strain>
    </source>
</reference>
<sequence length="294" mass="31620">MEWRATPPDGPPPPRRRRTRRPYTGPPSYPAPPRWGFPPLAWRWPLALPTNGRADPAERVASLSVTTVATLWITAVLGCAATGAELWRYVLLLRSRSGALNGAVLAVSDALVATAGIMTWLFGLLGGVFGVLWALRARSHAHHRAGLLPARRDWQVVAGFVIPGLNLFVPGSALAELEHATLRGLGETDRRTRPAPSRLVGLWWGGWCASLLLGWGTLLWGLRDSAQALADGVLLHAASDVALTVVAVLSALVVKRITRLLVPPDPTASRPMLVRRVSGAPAPPRAPRPPHAVR</sequence>
<feature type="compositionally biased region" description="Pro residues" evidence="1">
    <location>
        <begin position="281"/>
        <end position="294"/>
    </location>
</feature>
<feature type="transmembrane region" description="Helical" evidence="2">
    <location>
        <begin position="110"/>
        <end position="135"/>
    </location>
</feature>
<feature type="transmembrane region" description="Helical" evidence="2">
    <location>
        <begin position="200"/>
        <end position="222"/>
    </location>
</feature>
<evidence type="ECO:0000256" key="2">
    <source>
        <dbReference type="SAM" id="Phobius"/>
    </source>
</evidence>
<feature type="transmembrane region" description="Helical" evidence="2">
    <location>
        <begin position="234"/>
        <end position="254"/>
    </location>
</feature>
<gene>
    <name evidence="4" type="ORF">CDG81_00505</name>
    <name evidence="5" type="ORF">IL38_01170</name>
</gene>
<dbReference type="InterPro" id="IPR025565">
    <property type="entry name" value="DUF4328"/>
</dbReference>
<dbReference type="Proteomes" id="UP000029737">
    <property type="component" value="Unassembled WGS sequence"/>
</dbReference>
<feature type="transmembrane region" description="Helical" evidence="2">
    <location>
        <begin position="69"/>
        <end position="90"/>
    </location>
</feature>
<evidence type="ECO:0000313" key="6">
    <source>
        <dbReference type="Proteomes" id="UP000029737"/>
    </source>
</evidence>
<dbReference type="eggNOG" id="ENOG50330DI">
    <property type="taxonomic scope" value="Bacteria"/>
</dbReference>
<feature type="region of interest" description="Disordered" evidence="1">
    <location>
        <begin position="1"/>
        <end position="30"/>
    </location>
</feature>
<evidence type="ECO:0000313" key="5">
    <source>
        <dbReference type="EMBL" id="KGI83047.1"/>
    </source>
</evidence>
<evidence type="ECO:0000259" key="3">
    <source>
        <dbReference type="Pfam" id="PF14219"/>
    </source>
</evidence>